<organism evidence="1 2">
    <name type="scientific">Candidatus Opimibacter skivensis</name>
    <dbReference type="NCBI Taxonomy" id="2982028"/>
    <lineage>
        <taxon>Bacteria</taxon>
        <taxon>Pseudomonadati</taxon>
        <taxon>Bacteroidota</taxon>
        <taxon>Saprospiria</taxon>
        <taxon>Saprospirales</taxon>
        <taxon>Saprospiraceae</taxon>
        <taxon>Candidatus Opimibacter</taxon>
    </lineage>
</organism>
<protein>
    <submittedName>
        <fullName evidence="1">Uncharacterized protein</fullName>
    </submittedName>
</protein>
<dbReference type="AlphaFoldDB" id="A0A9D7STW8"/>
<accession>A0A9D7STW8</accession>
<proteinExistence type="predicted"/>
<evidence type="ECO:0000313" key="1">
    <source>
        <dbReference type="EMBL" id="MBK9983043.1"/>
    </source>
</evidence>
<sequence>MKRNFYSLSLLTLFIANTIGGISILCLHHFRINEYVESIIHNGNYHIPLDEVVIAPHDADKLIWLKDNLEFNYQGHMYDIVCTDVKNDTMIYHCINDKTEEGLIHEIANNDNHPFPGQHQDSRIVLQFFKIISEIVIAPSANSIKVADENLRSFFSYNTIFYPVYLSLSCEPPDIA</sequence>
<comment type="caution">
    <text evidence="1">The sequence shown here is derived from an EMBL/GenBank/DDBJ whole genome shotgun (WGS) entry which is preliminary data.</text>
</comment>
<dbReference type="Proteomes" id="UP000808337">
    <property type="component" value="Unassembled WGS sequence"/>
</dbReference>
<gene>
    <name evidence="1" type="ORF">IPP15_11575</name>
</gene>
<reference evidence="1 2" key="1">
    <citation type="submission" date="2020-10" db="EMBL/GenBank/DDBJ databases">
        <title>Connecting structure to function with the recovery of over 1000 high-quality activated sludge metagenome-assembled genomes encoding full-length rRNA genes using long-read sequencing.</title>
        <authorList>
            <person name="Singleton C.M."/>
            <person name="Petriglieri F."/>
            <person name="Kristensen J.M."/>
            <person name="Kirkegaard R.H."/>
            <person name="Michaelsen T.Y."/>
            <person name="Andersen M.H."/>
            <person name="Karst S.M."/>
            <person name="Dueholm M.S."/>
            <person name="Nielsen P.H."/>
            <person name="Albertsen M."/>
        </authorList>
    </citation>
    <scope>NUCLEOTIDE SEQUENCE [LARGE SCALE GENOMIC DNA]</scope>
    <source>
        <strain evidence="1">Ribe_18-Q3-R11-54_MAXAC.273</strain>
    </source>
</reference>
<dbReference type="EMBL" id="JADKGY010000008">
    <property type="protein sequence ID" value="MBK9983043.1"/>
    <property type="molecule type" value="Genomic_DNA"/>
</dbReference>
<evidence type="ECO:0000313" key="2">
    <source>
        <dbReference type="Proteomes" id="UP000808337"/>
    </source>
</evidence>
<name>A0A9D7STW8_9BACT</name>